<protein>
    <recommendedName>
        <fullName evidence="3">CRISPR-associated protein Cas6 C-terminal domain-containing protein</fullName>
    </recommendedName>
</protein>
<dbReference type="HOGENOM" id="CLU_887684_0_0_9"/>
<evidence type="ECO:0008006" key="3">
    <source>
        <dbReference type="Google" id="ProtNLM"/>
    </source>
</evidence>
<dbReference type="AlphaFoldDB" id="A3DH34"/>
<dbReference type="KEGG" id="cth:Cthe_2056"/>
<dbReference type="OrthoDB" id="9946766at2"/>
<organism evidence="1 2">
    <name type="scientific">Acetivibrio thermocellus (strain ATCC 27405 / DSM 1237 / JCM 9322 / NBRC 103400 / NCIMB 10682 / NRRL B-4536 / VPI 7372)</name>
    <name type="common">Clostridium thermocellum</name>
    <dbReference type="NCBI Taxonomy" id="203119"/>
    <lineage>
        <taxon>Bacteria</taxon>
        <taxon>Bacillati</taxon>
        <taxon>Bacillota</taxon>
        <taxon>Clostridia</taxon>
        <taxon>Eubacteriales</taxon>
        <taxon>Oscillospiraceae</taxon>
        <taxon>Acetivibrio</taxon>
    </lineage>
</organism>
<dbReference type="Proteomes" id="UP000002145">
    <property type="component" value="Chromosome"/>
</dbReference>
<sequence length="313" mass="36330">MKNINYLCLKFTLGILHDCQLPGKKVSTLTGAMLSKFKKLYCINRNNSVCCMECKIRDICMIFEMMGEKFDKNAPIAMQSDVFPRFIINCRDGRTIFKENDTLEFELIIFDNLTELFIQYIYVFETIGQSGLGPEKARYELLSVSDGKGNIIYKNTLLTGNAPVSDIREYISSRLDYCLNNRKNISRMTLLSSVMLNSDCKNGNKKVFFFSAEAFSYSIRERLSRLNVLEKEDEEKLNELLSDKRIINGINMKLTKIDYYIQNEQKTVTFPRFKGYIVFDIERINSYLDYFFACEKLCIGQNILLGFGRYVMG</sequence>
<name>A3DH34_ACET2</name>
<dbReference type="eggNOG" id="COG5551">
    <property type="taxonomic scope" value="Bacteria"/>
</dbReference>
<accession>A3DH34</accession>
<gene>
    <name evidence="1" type="ordered locus">Cthe_2056</name>
</gene>
<evidence type="ECO:0000313" key="2">
    <source>
        <dbReference type="Proteomes" id="UP000002145"/>
    </source>
</evidence>
<proteinExistence type="predicted"/>
<dbReference type="EMBL" id="CP000568">
    <property type="protein sequence ID" value="ABN53263.1"/>
    <property type="molecule type" value="Genomic_DNA"/>
</dbReference>
<reference evidence="1 2" key="2">
    <citation type="journal article" date="2013" name="Biotechnol. Biofuels">
        <title>Global transcriptome analysis of Clostridium thermocellum ATCC 27405 during growth on dilute acid pretreated Populus and switchgrass.</title>
        <authorList>
            <person name="Wilson C.M."/>
            <person name="Rodriguez M.Jr."/>
            <person name="Johnson C.M."/>
            <person name="Martin S.L."/>
            <person name="Chu T.M."/>
            <person name="Wolfinger R.D."/>
            <person name="Hauser L.J."/>
            <person name="Land M.L."/>
            <person name="Klingeman D.M."/>
            <person name="Syed M.H."/>
            <person name="Ragauskas A.J."/>
            <person name="Tschaplinski T.J."/>
            <person name="Mielenz J.R."/>
            <person name="Brown S.D."/>
        </authorList>
    </citation>
    <scope>NUCLEOTIDE SEQUENCE [LARGE SCALE GENOMIC DNA]</scope>
    <source>
        <strain evidence="2">ATCC 27405 / DSM 1237 / JCM 9322 / NBRC 103400 / NCIMB 10682 / NRRL B-4536 / VPI 7372</strain>
    </source>
</reference>
<dbReference type="STRING" id="203119.Cthe_2056"/>
<keyword evidence="2" id="KW-1185">Reference proteome</keyword>
<reference evidence="2" key="1">
    <citation type="submission" date="2007-02" db="EMBL/GenBank/DDBJ databases">
        <title>Complete sequence of Clostridium thermocellum ATCC 27405.</title>
        <authorList>
            <consortium name="US DOE Joint Genome Institute"/>
            <person name="Copeland A."/>
            <person name="Lucas S."/>
            <person name="Lapidus A."/>
            <person name="Barry K."/>
            <person name="Detter J.C."/>
            <person name="Glavina del Rio T."/>
            <person name="Hammon N."/>
            <person name="Israni S."/>
            <person name="Dalin E."/>
            <person name="Tice H."/>
            <person name="Pitluck S."/>
            <person name="Chertkov O."/>
            <person name="Brettin T."/>
            <person name="Bruce D."/>
            <person name="Han C."/>
            <person name="Tapia R."/>
            <person name="Gilna P."/>
            <person name="Schmutz J."/>
            <person name="Larimer F."/>
            <person name="Land M."/>
            <person name="Hauser L."/>
            <person name="Kyrpides N."/>
            <person name="Mikhailova N."/>
            <person name="Wu J.H.D."/>
            <person name="Newcomb M."/>
            <person name="Richardson P."/>
        </authorList>
    </citation>
    <scope>NUCLEOTIDE SEQUENCE [LARGE SCALE GENOMIC DNA]</scope>
    <source>
        <strain evidence="2">ATCC 27405 / DSM 1237 / JCM 9322 / NBRC 103400 / NCIMB 10682 / NRRL B-4536 / VPI 7372</strain>
    </source>
</reference>
<evidence type="ECO:0000313" key="1">
    <source>
        <dbReference type="EMBL" id="ABN53263.1"/>
    </source>
</evidence>